<dbReference type="OrthoDB" id="1328685at2759"/>
<evidence type="ECO:0000313" key="4">
    <source>
        <dbReference type="Proteomes" id="UP000824120"/>
    </source>
</evidence>
<protein>
    <submittedName>
        <fullName evidence="3">Uncharacterized protein</fullName>
    </submittedName>
</protein>
<organism evidence="3 4">
    <name type="scientific">Solanum commersonii</name>
    <name type="common">Commerson's wild potato</name>
    <name type="synonym">Commerson's nightshade</name>
    <dbReference type="NCBI Taxonomy" id="4109"/>
    <lineage>
        <taxon>Eukaryota</taxon>
        <taxon>Viridiplantae</taxon>
        <taxon>Streptophyta</taxon>
        <taxon>Embryophyta</taxon>
        <taxon>Tracheophyta</taxon>
        <taxon>Spermatophyta</taxon>
        <taxon>Magnoliopsida</taxon>
        <taxon>eudicotyledons</taxon>
        <taxon>Gunneridae</taxon>
        <taxon>Pentapetalae</taxon>
        <taxon>asterids</taxon>
        <taxon>lamiids</taxon>
        <taxon>Solanales</taxon>
        <taxon>Solanaceae</taxon>
        <taxon>Solanoideae</taxon>
        <taxon>Solaneae</taxon>
        <taxon>Solanum</taxon>
    </lineage>
</organism>
<dbReference type="AlphaFoldDB" id="A0A9J5XD63"/>
<comment type="caution">
    <text evidence="3">The sequence shown here is derived from an EMBL/GenBank/DDBJ whole genome shotgun (WGS) entry which is preliminary data.</text>
</comment>
<evidence type="ECO:0000256" key="2">
    <source>
        <dbReference type="SAM" id="MobiDB-lite"/>
    </source>
</evidence>
<feature type="coiled-coil region" evidence="1">
    <location>
        <begin position="106"/>
        <end position="133"/>
    </location>
</feature>
<feature type="compositionally biased region" description="Polar residues" evidence="2">
    <location>
        <begin position="16"/>
        <end position="30"/>
    </location>
</feature>
<dbReference type="Proteomes" id="UP000824120">
    <property type="component" value="Chromosome 9"/>
</dbReference>
<keyword evidence="1" id="KW-0175">Coiled coil</keyword>
<accession>A0A9J5XD63</accession>
<feature type="region of interest" description="Disordered" evidence="2">
    <location>
        <begin position="1"/>
        <end position="32"/>
    </location>
</feature>
<proteinExistence type="predicted"/>
<evidence type="ECO:0000256" key="1">
    <source>
        <dbReference type="SAM" id="Coils"/>
    </source>
</evidence>
<evidence type="ECO:0000313" key="3">
    <source>
        <dbReference type="EMBL" id="KAG5586337.1"/>
    </source>
</evidence>
<gene>
    <name evidence="3" type="ORF">H5410_046771</name>
</gene>
<sequence>MRKKIPPSKEKESENAMYTTWGISSGNSNENDAEDISLMAMEDFEPDSESHTEKREVNLLDLKNKLKYFSKKRLSSLILTLIDNVQELDENKDQLLASLISLKFEYTDLEKINSDLKKENQFLKKQVQQLNSYTLALKFEILKQSVTGMGKEKLVVTKSDVTNI</sequence>
<keyword evidence="4" id="KW-1185">Reference proteome</keyword>
<dbReference type="EMBL" id="JACXVP010000009">
    <property type="protein sequence ID" value="KAG5586337.1"/>
    <property type="molecule type" value="Genomic_DNA"/>
</dbReference>
<reference evidence="3 4" key="1">
    <citation type="submission" date="2020-09" db="EMBL/GenBank/DDBJ databases">
        <title>De no assembly of potato wild relative species, Solanum commersonii.</title>
        <authorList>
            <person name="Cho K."/>
        </authorList>
    </citation>
    <scope>NUCLEOTIDE SEQUENCE [LARGE SCALE GENOMIC DNA]</scope>
    <source>
        <strain evidence="3">LZ3.2</strain>
        <tissue evidence="3">Leaf</tissue>
    </source>
</reference>
<name>A0A9J5XD63_SOLCO</name>